<dbReference type="Pfam" id="PF00491">
    <property type="entry name" value="Arginase"/>
    <property type="match status" value="1"/>
</dbReference>
<dbReference type="InterPro" id="IPR023696">
    <property type="entry name" value="Ureohydrolase_dom_sf"/>
</dbReference>
<keyword evidence="3" id="KW-0464">Manganese</keyword>
<evidence type="ECO:0000256" key="1">
    <source>
        <dbReference type="ARBA" id="ARBA00022723"/>
    </source>
</evidence>
<dbReference type="Proteomes" id="UP001597045">
    <property type="component" value="Unassembled WGS sequence"/>
</dbReference>
<sequence>WFDAHPDLNTPDTSPSHAFHGMSLRSLFGEGDPEFVADPPLRHAVLVGARSMDEGERAALRLVGGEGNPVYVHIDLDVLDPTEFNGMCYPEPNGLTITEVADAVRAIDVPVVGAGITECVATDPAELRKLTPILEAVTEALAAR</sequence>
<dbReference type="EC" id="3.5.3.-" evidence="5"/>
<reference evidence="6" key="1">
    <citation type="journal article" date="2019" name="Int. J. Syst. Evol. Microbiol.">
        <title>The Global Catalogue of Microorganisms (GCM) 10K type strain sequencing project: providing services to taxonomists for standard genome sequencing and annotation.</title>
        <authorList>
            <consortium name="The Broad Institute Genomics Platform"/>
            <consortium name="The Broad Institute Genome Sequencing Center for Infectious Disease"/>
            <person name="Wu L."/>
            <person name="Ma J."/>
        </authorList>
    </citation>
    <scope>NUCLEOTIDE SEQUENCE [LARGE SCALE GENOMIC DNA]</scope>
    <source>
        <strain evidence="6">JCM 31486</strain>
    </source>
</reference>
<dbReference type="PROSITE" id="PS51409">
    <property type="entry name" value="ARGINASE_2"/>
    <property type="match status" value="1"/>
</dbReference>
<feature type="non-terminal residue" evidence="5">
    <location>
        <position position="1"/>
    </location>
</feature>
<evidence type="ECO:0000256" key="2">
    <source>
        <dbReference type="ARBA" id="ARBA00022801"/>
    </source>
</evidence>
<keyword evidence="1" id="KW-0479">Metal-binding</keyword>
<evidence type="ECO:0000313" key="6">
    <source>
        <dbReference type="Proteomes" id="UP001597045"/>
    </source>
</evidence>
<comment type="caution">
    <text evidence="5">The sequence shown here is derived from an EMBL/GenBank/DDBJ whole genome shotgun (WGS) entry which is preliminary data.</text>
</comment>
<organism evidence="5 6">
    <name type="scientific">Kibdelosporangium lantanae</name>
    <dbReference type="NCBI Taxonomy" id="1497396"/>
    <lineage>
        <taxon>Bacteria</taxon>
        <taxon>Bacillati</taxon>
        <taxon>Actinomycetota</taxon>
        <taxon>Actinomycetes</taxon>
        <taxon>Pseudonocardiales</taxon>
        <taxon>Pseudonocardiaceae</taxon>
        <taxon>Kibdelosporangium</taxon>
    </lineage>
</organism>
<dbReference type="InterPro" id="IPR006035">
    <property type="entry name" value="Ureohydrolase"/>
</dbReference>
<keyword evidence="2 5" id="KW-0378">Hydrolase</keyword>
<dbReference type="CDD" id="cd09999">
    <property type="entry name" value="Arginase-like_1"/>
    <property type="match status" value="1"/>
</dbReference>
<evidence type="ECO:0000256" key="4">
    <source>
        <dbReference type="PROSITE-ProRule" id="PRU00742"/>
    </source>
</evidence>
<dbReference type="EMBL" id="JBHTIS010003146">
    <property type="protein sequence ID" value="MFD1050859.1"/>
    <property type="molecule type" value="Genomic_DNA"/>
</dbReference>
<gene>
    <name evidence="5" type="ORF">ACFQ1S_37665</name>
</gene>
<comment type="similarity">
    <text evidence="4">Belongs to the arginase family.</text>
</comment>
<dbReference type="Gene3D" id="3.40.800.10">
    <property type="entry name" value="Ureohydrolase domain"/>
    <property type="match status" value="2"/>
</dbReference>
<dbReference type="PANTHER" id="PTHR43782:SF3">
    <property type="entry name" value="ARGINASE"/>
    <property type="match status" value="1"/>
</dbReference>
<evidence type="ECO:0000313" key="5">
    <source>
        <dbReference type="EMBL" id="MFD1050859.1"/>
    </source>
</evidence>
<name>A0ABW3MNJ4_9PSEU</name>
<protein>
    <submittedName>
        <fullName evidence="5">Arginase family protein</fullName>
        <ecNumber evidence="5">3.5.3.-</ecNumber>
    </submittedName>
</protein>
<dbReference type="PANTHER" id="PTHR43782">
    <property type="entry name" value="ARGINASE"/>
    <property type="match status" value="1"/>
</dbReference>
<accession>A0ABW3MNJ4</accession>
<proteinExistence type="inferred from homology"/>
<evidence type="ECO:0000256" key="3">
    <source>
        <dbReference type="ARBA" id="ARBA00023211"/>
    </source>
</evidence>
<dbReference type="SUPFAM" id="SSF52768">
    <property type="entry name" value="Arginase/deacetylase"/>
    <property type="match status" value="1"/>
</dbReference>
<keyword evidence="6" id="KW-1185">Reference proteome</keyword>
<dbReference type="GO" id="GO:0016787">
    <property type="term" value="F:hydrolase activity"/>
    <property type="evidence" value="ECO:0007669"/>
    <property type="project" value="UniProtKB-KW"/>
</dbReference>